<dbReference type="Proteomes" id="UP000189796">
    <property type="component" value="Chromosome I"/>
</dbReference>
<dbReference type="EMBL" id="LT670817">
    <property type="protein sequence ID" value="SHI13619.1"/>
    <property type="molecule type" value="Genomic_DNA"/>
</dbReference>
<organism evidence="1 2">
    <name type="scientific">Bradyrhizobium erythrophlei</name>
    <dbReference type="NCBI Taxonomy" id="1437360"/>
    <lineage>
        <taxon>Bacteria</taxon>
        <taxon>Pseudomonadati</taxon>
        <taxon>Pseudomonadota</taxon>
        <taxon>Alphaproteobacteria</taxon>
        <taxon>Hyphomicrobiales</taxon>
        <taxon>Nitrobacteraceae</taxon>
        <taxon>Bradyrhizobium</taxon>
    </lineage>
</organism>
<proteinExistence type="predicted"/>
<protein>
    <submittedName>
        <fullName evidence="1">Uncharacterized protein</fullName>
    </submittedName>
</protein>
<name>A0A1M5YP14_9BRAD</name>
<evidence type="ECO:0000313" key="1">
    <source>
        <dbReference type="EMBL" id="SHI13619.1"/>
    </source>
</evidence>
<gene>
    <name evidence="1" type="ORF">SAMN05443248_8566</name>
</gene>
<sequence>MRGLLWMRSFGYILFALFFSIFSIPIAGATDSLVMPAKGDTCRPTRMDADHAAEESEWRCPGPSGFSLKYYDSTTQGGIVIGFHGKDLPSDGMTWAPANSGISSRVEWRLLDGMPVAAIVGRWRLADEQNGSNDSAVEELLVIKVTPTGACAIAVIGGLSPQAMDVAREHAELNGPSFRCKIDRPFTNTNPVSDAVRTLDGRFSTRETLEHNGSIVELQESRAGAIEIRYREPRTALAMEPGTLLFRGAEHDGQVKGEAFVFKAGCQPASYEVSSRRENGLLFLEGAAPRRGIGCSLAGLSKSSRHSRLVFEHEPVTTAATAAGVDSLPIERGYYVRSDSPCQQASNATIMFYDGISFGTAHVECRNHSIQKLADGSHQIAEQCRDTQVDGGPWTALTASYAVVSRTEYIGTTPFEKASYRYCKQADLPGPWGTNDLRSLGVK</sequence>
<accession>A0A1M5YP14</accession>
<reference evidence="1 2" key="1">
    <citation type="submission" date="2016-11" db="EMBL/GenBank/DDBJ databases">
        <authorList>
            <person name="Jaros S."/>
            <person name="Januszkiewicz K."/>
            <person name="Wedrychowicz H."/>
        </authorList>
    </citation>
    <scope>NUCLEOTIDE SEQUENCE [LARGE SCALE GENOMIC DNA]</scope>
    <source>
        <strain evidence="1 2">GAS138</strain>
    </source>
</reference>
<dbReference type="AlphaFoldDB" id="A0A1M5YP14"/>
<evidence type="ECO:0000313" key="2">
    <source>
        <dbReference type="Proteomes" id="UP000189796"/>
    </source>
</evidence>